<evidence type="ECO:0000313" key="2">
    <source>
        <dbReference type="Proteomes" id="UP000593564"/>
    </source>
</evidence>
<gene>
    <name evidence="1" type="ORF">HYC85_028506</name>
</gene>
<dbReference type="AlphaFoldDB" id="A0A7J7FVG0"/>
<dbReference type="Proteomes" id="UP000593564">
    <property type="component" value="Unassembled WGS sequence"/>
</dbReference>
<sequence length="87" mass="9883">MLGAKLIRRRIVAYKCYHCDHSWFNGLWSIEPYVQYLIEGLTLSRIEVSPMQNLSAATFIFQVPTKPFYNQPKASGPTNYGLLAIGS</sequence>
<comment type="caution">
    <text evidence="1">The sequence shown here is derived from an EMBL/GenBank/DDBJ whole genome shotgun (WGS) entry which is preliminary data.</text>
</comment>
<organism evidence="1 2">
    <name type="scientific">Camellia sinensis</name>
    <name type="common">Tea plant</name>
    <name type="synonym">Thea sinensis</name>
    <dbReference type="NCBI Taxonomy" id="4442"/>
    <lineage>
        <taxon>Eukaryota</taxon>
        <taxon>Viridiplantae</taxon>
        <taxon>Streptophyta</taxon>
        <taxon>Embryophyta</taxon>
        <taxon>Tracheophyta</taxon>
        <taxon>Spermatophyta</taxon>
        <taxon>Magnoliopsida</taxon>
        <taxon>eudicotyledons</taxon>
        <taxon>Gunneridae</taxon>
        <taxon>Pentapetalae</taxon>
        <taxon>asterids</taxon>
        <taxon>Ericales</taxon>
        <taxon>Theaceae</taxon>
        <taxon>Camellia</taxon>
    </lineage>
</organism>
<protein>
    <submittedName>
        <fullName evidence="1">Uncharacterized protein</fullName>
    </submittedName>
</protein>
<proteinExistence type="predicted"/>
<evidence type="ECO:0000313" key="1">
    <source>
        <dbReference type="EMBL" id="KAF5932335.1"/>
    </source>
</evidence>
<dbReference type="EMBL" id="JACBKZ010000014">
    <property type="protein sequence ID" value="KAF5932335.1"/>
    <property type="molecule type" value="Genomic_DNA"/>
</dbReference>
<keyword evidence="2" id="KW-1185">Reference proteome</keyword>
<reference evidence="1 2" key="2">
    <citation type="submission" date="2020-07" db="EMBL/GenBank/DDBJ databases">
        <title>Genome assembly of wild tea tree DASZ reveals pedigree and selection history of tea varieties.</title>
        <authorList>
            <person name="Zhang W."/>
        </authorList>
    </citation>
    <scope>NUCLEOTIDE SEQUENCE [LARGE SCALE GENOMIC DNA]</scope>
    <source>
        <strain evidence="2">cv. G240</strain>
        <tissue evidence="1">Leaf</tissue>
    </source>
</reference>
<name>A0A7J7FVG0_CAMSI</name>
<accession>A0A7J7FVG0</accession>
<reference evidence="2" key="1">
    <citation type="journal article" date="2020" name="Nat. Commun.">
        <title>Genome assembly of wild tea tree DASZ reveals pedigree and selection history of tea varieties.</title>
        <authorList>
            <person name="Zhang W."/>
            <person name="Zhang Y."/>
            <person name="Qiu H."/>
            <person name="Guo Y."/>
            <person name="Wan H."/>
            <person name="Zhang X."/>
            <person name="Scossa F."/>
            <person name="Alseekh S."/>
            <person name="Zhang Q."/>
            <person name="Wang P."/>
            <person name="Xu L."/>
            <person name="Schmidt M.H."/>
            <person name="Jia X."/>
            <person name="Li D."/>
            <person name="Zhu A."/>
            <person name="Guo F."/>
            <person name="Chen W."/>
            <person name="Ni D."/>
            <person name="Usadel B."/>
            <person name="Fernie A.R."/>
            <person name="Wen W."/>
        </authorList>
    </citation>
    <scope>NUCLEOTIDE SEQUENCE [LARGE SCALE GENOMIC DNA]</scope>
    <source>
        <strain evidence="2">cv. G240</strain>
    </source>
</reference>